<dbReference type="PANTHER" id="PTHR35043:SF7">
    <property type="entry name" value="TRANSCRIPTION FACTOR DOMAIN-CONTAINING PROTEIN"/>
    <property type="match status" value="1"/>
</dbReference>
<feature type="transmembrane region" description="Helical" evidence="1">
    <location>
        <begin position="207"/>
        <end position="228"/>
    </location>
</feature>
<organism evidence="2 3">
    <name type="scientific">Mycena pura</name>
    <dbReference type="NCBI Taxonomy" id="153505"/>
    <lineage>
        <taxon>Eukaryota</taxon>
        <taxon>Fungi</taxon>
        <taxon>Dikarya</taxon>
        <taxon>Basidiomycota</taxon>
        <taxon>Agaricomycotina</taxon>
        <taxon>Agaricomycetes</taxon>
        <taxon>Agaricomycetidae</taxon>
        <taxon>Agaricales</taxon>
        <taxon>Marasmiineae</taxon>
        <taxon>Mycenaceae</taxon>
        <taxon>Mycena</taxon>
    </lineage>
</organism>
<name>A0AAD6V2H5_9AGAR</name>
<keyword evidence="1" id="KW-1133">Transmembrane helix</keyword>
<dbReference type="EMBL" id="JARJCW010000060">
    <property type="protein sequence ID" value="KAJ7201119.1"/>
    <property type="molecule type" value="Genomic_DNA"/>
</dbReference>
<sequence>MWVSLRLNVPPPNQGVLRRAWRNLRMMLVALVAPELTFGFAARHGKIKRVEGDPQSSADENSDARTLPCAESVVDCAEKRQNTEITDPPHRLTVGDRLNAALFGDYRHFDPMVPSTCLPSFWSIPFGEGPRELPLALLGQLICAILFGVVHCWAWNTSFPSVAEMWMWRGGASLIAGFPLLCLLLLRMSNQFAHNSVPRGVLTYLNYGLMALYIIARVVLLVLAFTVVRSLPLPTFADIEWTSIFPHL</sequence>
<evidence type="ECO:0000313" key="3">
    <source>
        <dbReference type="Proteomes" id="UP001219525"/>
    </source>
</evidence>
<evidence type="ECO:0000256" key="1">
    <source>
        <dbReference type="SAM" id="Phobius"/>
    </source>
</evidence>
<keyword evidence="1" id="KW-0812">Transmembrane</keyword>
<dbReference type="AlphaFoldDB" id="A0AAD6V2H5"/>
<protein>
    <recommendedName>
        <fullName evidence="4">Transmembrane protein</fullName>
    </recommendedName>
</protein>
<keyword evidence="3" id="KW-1185">Reference proteome</keyword>
<accession>A0AAD6V2H5</accession>
<feature type="transmembrane region" description="Helical" evidence="1">
    <location>
        <begin position="133"/>
        <end position="154"/>
    </location>
</feature>
<dbReference type="Proteomes" id="UP001219525">
    <property type="component" value="Unassembled WGS sequence"/>
</dbReference>
<evidence type="ECO:0008006" key="4">
    <source>
        <dbReference type="Google" id="ProtNLM"/>
    </source>
</evidence>
<dbReference type="PANTHER" id="PTHR35043">
    <property type="entry name" value="TRANSCRIPTION FACTOR DOMAIN-CONTAINING PROTEIN"/>
    <property type="match status" value="1"/>
</dbReference>
<keyword evidence="1" id="KW-0472">Membrane</keyword>
<gene>
    <name evidence="2" type="ORF">GGX14DRAFT_400295</name>
</gene>
<comment type="caution">
    <text evidence="2">The sequence shown here is derived from an EMBL/GenBank/DDBJ whole genome shotgun (WGS) entry which is preliminary data.</text>
</comment>
<proteinExistence type="predicted"/>
<reference evidence="2" key="1">
    <citation type="submission" date="2023-03" db="EMBL/GenBank/DDBJ databases">
        <title>Massive genome expansion in bonnet fungi (Mycena s.s.) driven by repeated elements and novel gene families across ecological guilds.</title>
        <authorList>
            <consortium name="Lawrence Berkeley National Laboratory"/>
            <person name="Harder C.B."/>
            <person name="Miyauchi S."/>
            <person name="Viragh M."/>
            <person name="Kuo A."/>
            <person name="Thoen E."/>
            <person name="Andreopoulos B."/>
            <person name="Lu D."/>
            <person name="Skrede I."/>
            <person name="Drula E."/>
            <person name="Henrissat B."/>
            <person name="Morin E."/>
            <person name="Kohler A."/>
            <person name="Barry K."/>
            <person name="LaButti K."/>
            <person name="Morin E."/>
            <person name="Salamov A."/>
            <person name="Lipzen A."/>
            <person name="Mereny Z."/>
            <person name="Hegedus B."/>
            <person name="Baldrian P."/>
            <person name="Stursova M."/>
            <person name="Weitz H."/>
            <person name="Taylor A."/>
            <person name="Grigoriev I.V."/>
            <person name="Nagy L.G."/>
            <person name="Martin F."/>
            <person name="Kauserud H."/>
        </authorList>
    </citation>
    <scope>NUCLEOTIDE SEQUENCE</scope>
    <source>
        <strain evidence="2">9144</strain>
    </source>
</reference>
<feature type="transmembrane region" description="Helical" evidence="1">
    <location>
        <begin position="166"/>
        <end position="186"/>
    </location>
</feature>
<evidence type="ECO:0000313" key="2">
    <source>
        <dbReference type="EMBL" id="KAJ7201119.1"/>
    </source>
</evidence>